<sequence length="537" mass="55753">MTPAASGAADFDLPYPDARHAPAPTAARLATLDGARLALVDNTRMSVSPYSAIAQALERVLRHGALTRFGYNLMACTRDQLREFAATVATARPQGVVIGLAESGITQPTVSLAIELERAGLPTVTLCSDPGVQLARSYAAELMPGLPLVDLGIRPHDTPAEAAAAVAAHAPAVARALTAPPAAGDALELFPDAAEVRRRWAQAAALPAGFGAMAFMQASAAFHLGDGLPLVPPVRGLVEAMLQRAGCPADDAPIPPLPPGGHPVTVRLAAVNAVMAGCEPEQFEVVLAALRAMGQPAFRLHQAAITTHPSATMILASGPAAARAGIASGAGCLGLGHRANLAVSRAVNLCLINVLRSIPGRTDLGTQGSVAELGICFADTACGDWPALHEVLAGPGRSTVTVHRCATPHNLMDHRSRTPESLADGLAAAATSIAANNAYCPAELLVILCPDHAGILQRAGWSRARLQDWIWRRARNPRRLLEGRGLSPTWPEAFRELDPVPVCHRPEDILIAVAGGAGPQSQVAVPWGLSRAVTTVL</sequence>
<dbReference type="Proteomes" id="UP001501671">
    <property type="component" value="Unassembled WGS sequence"/>
</dbReference>
<dbReference type="Gene3D" id="3.40.50.10490">
    <property type="entry name" value="Glucose-6-phosphate isomerase like protein, domain 1"/>
    <property type="match status" value="1"/>
</dbReference>
<dbReference type="InterPro" id="IPR057767">
    <property type="entry name" value="UGSC-like_dom"/>
</dbReference>
<gene>
    <name evidence="2" type="ORF">GCM10023144_35570</name>
</gene>
<name>A0ABP8HF20_9BURK</name>
<organism evidence="2 3">
    <name type="scientific">Pigmentiphaga soli</name>
    <dbReference type="NCBI Taxonomy" id="1007095"/>
    <lineage>
        <taxon>Bacteria</taxon>
        <taxon>Pseudomonadati</taxon>
        <taxon>Pseudomonadota</taxon>
        <taxon>Betaproteobacteria</taxon>
        <taxon>Burkholderiales</taxon>
        <taxon>Alcaligenaceae</taxon>
        <taxon>Pigmentiphaga</taxon>
    </lineage>
</organism>
<comment type="caution">
    <text evidence="2">The sequence shown here is derived from an EMBL/GenBank/DDBJ whole genome shotgun (WGS) entry which is preliminary data.</text>
</comment>
<evidence type="ECO:0000259" key="1">
    <source>
        <dbReference type="Pfam" id="PF24696"/>
    </source>
</evidence>
<dbReference type="Pfam" id="PF24696">
    <property type="entry name" value="UGSC"/>
    <property type="match status" value="1"/>
</dbReference>
<dbReference type="EMBL" id="BAABFO010000019">
    <property type="protein sequence ID" value="GAA4338467.1"/>
    <property type="molecule type" value="Genomic_DNA"/>
</dbReference>
<dbReference type="RefSeq" id="WP_345251223.1">
    <property type="nucleotide sequence ID" value="NZ_BAABFO010000019.1"/>
</dbReference>
<accession>A0ABP8HF20</accession>
<evidence type="ECO:0000313" key="2">
    <source>
        <dbReference type="EMBL" id="GAA4338467.1"/>
    </source>
</evidence>
<feature type="domain" description="UGSC-like" evidence="1">
    <location>
        <begin position="14"/>
        <end position="178"/>
    </location>
</feature>
<keyword evidence="3" id="KW-1185">Reference proteome</keyword>
<evidence type="ECO:0000313" key="3">
    <source>
        <dbReference type="Proteomes" id="UP001501671"/>
    </source>
</evidence>
<protein>
    <recommendedName>
        <fullName evidence="1">UGSC-like domain-containing protein</fullName>
    </recommendedName>
</protein>
<reference evidence="3" key="1">
    <citation type="journal article" date="2019" name="Int. J. Syst. Evol. Microbiol.">
        <title>The Global Catalogue of Microorganisms (GCM) 10K type strain sequencing project: providing services to taxonomists for standard genome sequencing and annotation.</title>
        <authorList>
            <consortium name="The Broad Institute Genomics Platform"/>
            <consortium name="The Broad Institute Genome Sequencing Center for Infectious Disease"/>
            <person name="Wu L."/>
            <person name="Ma J."/>
        </authorList>
    </citation>
    <scope>NUCLEOTIDE SEQUENCE [LARGE SCALE GENOMIC DNA]</scope>
    <source>
        <strain evidence="3">JCM 17666</strain>
    </source>
</reference>
<proteinExistence type="predicted"/>